<geneLocation type="mitochondrion" evidence="20"/>
<evidence type="ECO:0000256" key="10">
    <source>
        <dbReference type="ARBA" id="ARBA00022982"/>
    </source>
</evidence>
<dbReference type="PRINTS" id="PR01436">
    <property type="entry name" value="NADHDHGNASE2"/>
</dbReference>
<feature type="transmembrane region" description="Helical" evidence="17">
    <location>
        <begin position="233"/>
        <end position="255"/>
    </location>
</feature>
<gene>
    <name evidence="20" type="primary">ND2</name>
</gene>
<keyword evidence="7 17" id="KW-0812">Transmembrane</keyword>
<dbReference type="PANTHER" id="PTHR46552:SF1">
    <property type="entry name" value="NADH-UBIQUINONE OXIDOREDUCTASE CHAIN 2"/>
    <property type="match status" value="1"/>
</dbReference>
<evidence type="ECO:0000256" key="11">
    <source>
        <dbReference type="ARBA" id="ARBA00022989"/>
    </source>
</evidence>
<keyword evidence="8 17" id="KW-0999">Mitochondrion inner membrane</keyword>
<dbReference type="Pfam" id="PF00361">
    <property type="entry name" value="Proton_antipo_M"/>
    <property type="match status" value="1"/>
</dbReference>
<evidence type="ECO:0000313" key="20">
    <source>
        <dbReference type="EMBL" id="AAV67580.1"/>
    </source>
</evidence>
<name>Q5GBZ1_9SAUR</name>
<dbReference type="InterPro" id="IPR003917">
    <property type="entry name" value="NADH_UbQ_OxRdtase_chain2"/>
</dbReference>
<dbReference type="EC" id="7.1.1.2" evidence="3 17"/>
<dbReference type="EMBL" id="AY654122">
    <property type="protein sequence ID" value="AAV67582.1"/>
    <property type="molecule type" value="Genomic_DNA"/>
</dbReference>
<keyword evidence="15 17" id="KW-0472">Membrane</keyword>
<evidence type="ECO:0000256" key="13">
    <source>
        <dbReference type="ARBA" id="ARBA00023075"/>
    </source>
</evidence>
<evidence type="ECO:0000259" key="18">
    <source>
        <dbReference type="Pfam" id="PF00361"/>
    </source>
</evidence>
<evidence type="ECO:0000256" key="17">
    <source>
        <dbReference type="RuleBase" id="RU003403"/>
    </source>
</evidence>
<keyword evidence="6 17" id="KW-0679">Respiratory chain</keyword>
<evidence type="ECO:0000256" key="16">
    <source>
        <dbReference type="ARBA" id="ARBA00049551"/>
    </source>
</evidence>
<dbReference type="GO" id="GO:0006120">
    <property type="term" value="P:mitochondrial electron transport, NADH to ubiquinone"/>
    <property type="evidence" value="ECO:0007669"/>
    <property type="project" value="InterPro"/>
</dbReference>
<keyword evidence="9 17" id="KW-1278">Translocase</keyword>
<dbReference type="Pfam" id="PF06444">
    <property type="entry name" value="NADH_dehy_S2_C"/>
    <property type="match status" value="1"/>
</dbReference>
<sequence>MSPTIYMIILSSLATGTIITMTSYHWLMAWVGLELNTLAIIPIISTMHHPRSTEAATKYFLTQAAASALILFSSMTNAWNTGSWDITQMLAPPSYILLTMALAMKLGLAPLHFWLPEVIQGSTMATAFIITTWQKIAPMSLIFMTMNNLSTSVLLLMGLLSSLVGGWGGLNQTQTRKIMAYSSITHLGWMATISSIMTNILIMNLLIYLIMTTSVFLSLIISKSKTIQNTTSTWTLSPTLTIVMMLSLLSLGGLPPLTGFVPKWLIMEELILQNFNLLIILMAASSLLSLFFYLRLTYTTTLTLSPNTTQTKFKWRFYPNTLTMPITIPATISIFLLPMTPLILL</sequence>
<evidence type="ECO:0000256" key="14">
    <source>
        <dbReference type="ARBA" id="ARBA00023128"/>
    </source>
</evidence>
<feature type="domain" description="NADH:quinone oxidoreductase/Mrp antiporter transmembrane" evidence="18">
    <location>
        <begin position="23"/>
        <end position="288"/>
    </location>
</feature>
<reference evidence="20" key="1">
    <citation type="journal article" date="2004" name="Proc. R. Soc. B">
        <title>Partial island submergence and speciation in an adaptive radiation: a multilocus analysis of the Cuban green anoles.</title>
        <authorList>
            <person name="Glor R.E."/>
            <person name="Gifford M.E."/>
            <person name="Larson A."/>
            <person name="Losos J.B."/>
            <person name="Schettino L.R."/>
            <person name="Chamizo Lara A.R."/>
            <person name="Jackman T.R."/>
        </authorList>
    </citation>
    <scope>NUCLEOTIDE SEQUENCE</scope>
</reference>
<dbReference type="PANTHER" id="PTHR46552">
    <property type="entry name" value="NADH-UBIQUINONE OXIDOREDUCTASE CHAIN 2"/>
    <property type="match status" value="1"/>
</dbReference>
<dbReference type="EMBL" id="AY654124">
    <property type="protein sequence ID" value="AAV67584.1"/>
    <property type="molecule type" value="Genomic_DNA"/>
</dbReference>
<comment type="similarity">
    <text evidence="2 17">Belongs to the complex I subunit 2 family.</text>
</comment>
<evidence type="ECO:0000256" key="9">
    <source>
        <dbReference type="ARBA" id="ARBA00022967"/>
    </source>
</evidence>
<dbReference type="EMBL" id="AY654120">
    <property type="protein sequence ID" value="AAV67580.1"/>
    <property type="molecule type" value="Genomic_DNA"/>
</dbReference>
<dbReference type="EMBL" id="AY654119">
    <property type="protein sequence ID" value="AAV67579.1"/>
    <property type="molecule type" value="Genomic_DNA"/>
</dbReference>
<feature type="transmembrane region" description="Helical" evidence="17">
    <location>
        <begin position="95"/>
        <end position="115"/>
    </location>
</feature>
<keyword evidence="14 17" id="KW-0496">Mitochondrion</keyword>
<keyword evidence="5" id="KW-0813">Transport</keyword>
<feature type="transmembrane region" description="Helical" evidence="17">
    <location>
        <begin position="275"/>
        <end position="296"/>
    </location>
</feature>
<dbReference type="EMBL" id="AY654121">
    <property type="protein sequence ID" value="AAV67581.1"/>
    <property type="molecule type" value="Genomic_DNA"/>
</dbReference>
<feature type="domain" description="NADH dehydrogenase subunit 2 C-terminal" evidence="19">
    <location>
        <begin position="290"/>
        <end position="344"/>
    </location>
</feature>
<keyword evidence="11 17" id="KW-1133">Transmembrane helix</keyword>
<dbReference type="InterPro" id="IPR010933">
    <property type="entry name" value="NADH_DH_su2_C"/>
</dbReference>
<dbReference type="GO" id="GO:0005743">
    <property type="term" value="C:mitochondrial inner membrane"/>
    <property type="evidence" value="ECO:0007669"/>
    <property type="project" value="UniProtKB-SubCell"/>
</dbReference>
<proteinExistence type="inferred from homology"/>
<evidence type="ECO:0000259" key="19">
    <source>
        <dbReference type="Pfam" id="PF06444"/>
    </source>
</evidence>
<evidence type="ECO:0000256" key="1">
    <source>
        <dbReference type="ARBA" id="ARBA00004448"/>
    </source>
</evidence>
<evidence type="ECO:0000256" key="3">
    <source>
        <dbReference type="ARBA" id="ARBA00012944"/>
    </source>
</evidence>
<keyword evidence="13 17" id="KW-0830">Ubiquinone</keyword>
<comment type="function">
    <text evidence="17">Core subunit of the mitochondrial membrane respiratory chain NADH dehydrogenase (Complex I) which catalyzes electron transfer from NADH through the respiratory chain, using ubiquinone as an electron acceptor. Essential for the catalytic activity and assembly of complex I.</text>
</comment>
<evidence type="ECO:0000256" key="12">
    <source>
        <dbReference type="ARBA" id="ARBA00023027"/>
    </source>
</evidence>
<evidence type="ECO:0000256" key="6">
    <source>
        <dbReference type="ARBA" id="ARBA00022660"/>
    </source>
</evidence>
<evidence type="ECO:0000256" key="8">
    <source>
        <dbReference type="ARBA" id="ARBA00022792"/>
    </source>
</evidence>
<feature type="transmembrane region" description="Helical" evidence="17">
    <location>
        <begin position="317"/>
        <end position="337"/>
    </location>
</feature>
<organism evidence="20">
    <name type="scientific">Anolis allisoni</name>
    <dbReference type="NCBI Taxonomy" id="235290"/>
    <lineage>
        <taxon>Eukaryota</taxon>
        <taxon>Metazoa</taxon>
        <taxon>Chordata</taxon>
        <taxon>Craniata</taxon>
        <taxon>Vertebrata</taxon>
        <taxon>Euteleostomi</taxon>
        <taxon>Lepidosauria</taxon>
        <taxon>Squamata</taxon>
        <taxon>Bifurcata</taxon>
        <taxon>Unidentata</taxon>
        <taxon>Episquamata</taxon>
        <taxon>Toxicofera</taxon>
        <taxon>Iguania</taxon>
        <taxon>Dactyloidae</taxon>
        <taxon>Anolis</taxon>
    </lineage>
</organism>
<dbReference type="GO" id="GO:0008137">
    <property type="term" value="F:NADH dehydrogenase (ubiquinone) activity"/>
    <property type="evidence" value="ECO:0007669"/>
    <property type="project" value="UniProtKB-EC"/>
</dbReference>
<comment type="subcellular location">
    <subcellularLocation>
        <location evidence="1 17">Mitochondrion inner membrane</location>
        <topology evidence="1 17">Multi-pass membrane protein</topology>
    </subcellularLocation>
</comment>
<feature type="transmembrane region" description="Helical" evidence="17">
    <location>
        <begin position="56"/>
        <end position="75"/>
    </location>
</feature>
<dbReference type="InterPro" id="IPR001750">
    <property type="entry name" value="ND/Mrp_TM"/>
</dbReference>
<evidence type="ECO:0000256" key="5">
    <source>
        <dbReference type="ARBA" id="ARBA00022448"/>
    </source>
</evidence>
<dbReference type="AlphaFoldDB" id="Q5GBZ1"/>
<feature type="transmembrane region" description="Helical" evidence="17">
    <location>
        <begin position="202"/>
        <end position="221"/>
    </location>
</feature>
<accession>Q5GBZ1</accession>
<comment type="catalytic activity">
    <reaction evidence="16 17">
        <text>a ubiquinone + NADH + 5 H(+)(in) = a ubiquinol + NAD(+) + 4 H(+)(out)</text>
        <dbReference type="Rhea" id="RHEA:29091"/>
        <dbReference type="Rhea" id="RHEA-COMP:9565"/>
        <dbReference type="Rhea" id="RHEA-COMP:9566"/>
        <dbReference type="ChEBI" id="CHEBI:15378"/>
        <dbReference type="ChEBI" id="CHEBI:16389"/>
        <dbReference type="ChEBI" id="CHEBI:17976"/>
        <dbReference type="ChEBI" id="CHEBI:57540"/>
        <dbReference type="ChEBI" id="CHEBI:57945"/>
        <dbReference type="EC" id="7.1.1.2"/>
    </reaction>
</comment>
<evidence type="ECO:0000256" key="7">
    <source>
        <dbReference type="ARBA" id="ARBA00022692"/>
    </source>
</evidence>
<keyword evidence="12 17" id="KW-0520">NAD</keyword>
<evidence type="ECO:0000256" key="15">
    <source>
        <dbReference type="ARBA" id="ARBA00023136"/>
    </source>
</evidence>
<evidence type="ECO:0000256" key="4">
    <source>
        <dbReference type="ARBA" id="ARBA00021008"/>
    </source>
</evidence>
<evidence type="ECO:0000256" key="2">
    <source>
        <dbReference type="ARBA" id="ARBA00007012"/>
    </source>
</evidence>
<keyword evidence="10 17" id="KW-0249">Electron transport</keyword>
<protein>
    <recommendedName>
        <fullName evidence="4 17">NADH-ubiquinone oxidoreductase chain 2</fullName>
        <ecNumber evidence="3 17">7.1.1.2</ecNumber>
    </recommendedName>
</protein>
<dbReference type="InterPro" id="IPR050175">
    <property type="entry name" value="Complex_I_Subunit_2"/>
</dbReference>
<feature type="transmembrane region" description="Helical" evidence="17">
    <location>
        <begin position="152"/>
        <end position="171"/>
    </location>
</feature>